<evidence type="ECO:0000313" key="3">
    <source>
        <dbReference type="Proteomes" id="UP000256873"/>
    </source>
</evidence>
<gene>
    <name evidence="2" type="ORF">DWQ54_11120</name>
</gene>
<dbReference type="PANTHER" id="PTHR42076:SF1">
    <property type="entry name" value="CYANOVIRIN-N DOMAIN-CONTAINING PROTEIN"/>
    <property type="match status" value="1"/>
</dbReference>
<proteinExistence type="predicted"/>
<sequence length="108" mass="12174">MPNFSHTCSSINYDPNSTILSAECQARDGEWMPTELRLSDHIGNIDGELQFGDQNFQETCQDCHLEFGDGDQSVWLVCTCQTMDGEWKPTQILLDSQIDNNDSQLEIG</sequence>
<dbReference type="SMR" id="A0A3E0L7I5"/>
<reference evidence="2 3" key="1">
    <citation type="submission" date="2017-10" db="EMBL/GenBank/DDBJ databases">
        <title>A large-scale comparative metagenomic study reveals the eutrophication-driven functional interactions in six Microcystis-epibionts communities.</title>
        <authorList>
            <person name="Li Q."/>
            <person name="Lin F."/>
        </authorList>
    </citation>
    <scope>NUCLEOTIDE SEQUENCE [LARGE SCALE GENOMIC DNA]</scope>
    <source>
        <strain evidence="2">TF09</strain>
    </source>
</reference>
<evidence type="ECO:0000313" key="2">
    <source>
        <dbReference type="EMBL" id="REJ43366.1"/>
    </source>
</evidence>
<feature type="domain" description="Cyanovirin-N" evidence="1">
    <location>
        <begin position="3"/>
        <end position="107"/>
    </location>
</feature>
<name>A0A3E0L7I5_9CHRO</name>
<evidence type="ECO:0000259" key="1">
    <source>
        <dbReference type="SMART" id="SM01111"/>
    </source>
</evidence>
<dbReference type="SMART" id="SM01111">
    <property type="entry name" value="CVNH"/>
    <property type="match status" value="1"/>
</dbReference>
<dbReference type="AlphaFoldDB" id="A0A3E0L7I5"/>
<dbReference type="InterPro" id="IPR011058">
    <property type="entry name" value="Cyanovirin-N"/>
</dbReference>
<protein>
    <submittedName>
        <fullName evidence="2">Mannan-binding protein</fullName>
    </submittedName>
</protein>
<dbReference type="SUPFAM" id="SSF51322">
    <property type="entry name" value="Cyanovirin-N"/>
    <property type="match status" value="1"/>
</dbReference>
<organism evidence="2 3">
    <name type="scientific">Microcystis flos-aquae TF09</name>
    <dbReference type="NCBI Taxonomy" id="2060473"/>
    <lineage>
        <taxon>Bacteria</taxon>
        <taxon>Bacillati</taxon>
        <taxon>Cyanobacteriota</taxon>
        <taxon>Cyanophyceae</taxon>
        <taxon>Oscillatoriophycideae</taxon>
        <taxon>Chroococcales</taxon>
        <taxon>Microcystaceae</taxon>
        <taxon>Microcystis</taxon>
    </lineage>
</organism>
<comment type="caution">
    <text evidence="2">The sequence shown here is derived from an EMBL/GenBank/DDBJ whole genome shotgun (WGS) entry which is preliminary data.</text>
</comment>
<dbReference type="Pfam" id="PF08881">
    <property type="entry name" value="CVNH"/>
    <property type="match status" value="1"/>
</dbReference>
<dbReference type="PANTHER" id="PTHR42076">
    <property type="entry name" value="CYANOVIRIN-N HOMOLOG"/>
    <property type="match status" value="1"/>
</dbReference>
<accession>A0A3E0L7I5</accession>
<dbReference type="InterPro" id="IPR036673">
    <property type="entry name" value="Cyanovirin-N_sf"/>
</dbReference>
<dbReference type="Proteomes" id="UP000256873">
    <property type="component" value="Unassembled WGS sequence"/>
</dbReference>
<dbReference type="EMBL" id="QQWC01000002">
    <property type="protein sequence ID" value="REJ43366.1"/>
    <property type="molecule type" value="Genomic_DNA"/>
</dbReference>
<dbReference type="Gene3D" id="2.30.60.10">
    <property type="entry name" value="Cyanovirin-N"/>
    <property type="match status" value="1"/>
</dbReference>